<dbReference type="Proteomes" id="UP000323521">
    <property type="component" value="Chromosome"/>
</dbReference>
<evidence type="ECO:0000259" key="3">
    <source>
        <dbReference type="PROSITE" id="PS51272"/>
    </source>
</evidence>
<keyword evidence="1" id="KW-0677">Repeat</keyword>
<dbReference type="Pfam" id="PF13539">
    <property type="entry name" value="Peptidase_M15_4"/>
    <property type="match status" value="1"/>
</dbReference>
<keyword evidence="2" id="KW-1133">Transmembrane helix</keyword>
<dbReference type="KEGG" id="fwa:DCMF_20755"/>
<dbReference type="PROSITE" id="PS51272">
    <property type="entry name" value="SLH"/>
    <property type="match status" value="2"/>
</dbReference>
<dbReference type="EMBL" id="CP017634">
    <property type="protein sequence ID" value="ATW26869.1"/>
    <property type="molecule type" value="Genomic_DNA"/>
</dbReference>
<evidence type="ECO:0000313" key="5">
    <source>
        <dbReference type="Proteomes" id="UP000323521"/>
    </source>
</evidence>
<dbReference type="Gene3D" id="3.30.1380.10">
    <property type="match status" value="1"/>
</dbReference>
<organism evidence="4 5">
    <name type="scientific">Formimonas warabiya</name>
    <dbReference type="NCBI Taxonomy" id="1761012"/>
    <lineage>
        <taxon>Bacteria</taxon>
        <taxon>Bacillati</taxon>
        <taxon>Bacillota</taxon>
        <taxon>Clostridia</taxon>
        <taxon>Eubacteriales</taxon>
        <taxon>Peptococcaceae</taxon>
        <taxon>Candidatus Formimonas</taxon>
    </lineage>
</organism>
<evidence type="ECO:0000256" key="1">
    <source>
        <dbReference type="ARBA" id="ARBA00022737"/>
    </source>
</evidence>
<dbReference type="OrthoDB" id="189537at2"/>
<dbReference type="GO" id="GO:0008233">
    <property type="term" value="F:peptidase activity"/>
    <property type="evidence" value="ECO:0007669"/>
    <property type="project" value="InterPro"/>
</dbReference>
<dbReference type="InterPro" id="IPR039561">
    <property type="entry name" value="Peptidase_M15C"/>
</dbReference>
<keyword evidence="5" id="KW-1185">Reference proteome</keyword>
<evidence type="ECO:0000313" key="4">
    <source>
        <dbReference type="EMBL" id="ATW26869.1"/>
    </source>
</evidence>
<feature type="domain" description="SLH" evidence="3">
    <location>
        <begin position="191"/>
        <end position="254"/>
    </location>
</feature>
<gene>
    <name evidence="4" type="ORF">DCMF_20755</name>
</gene>
<name>A0A3G1KWY0_FORW1</name>
<dbReference type="AlphaFoldDB" id="A0A3G1KWY0"/>
<dbReference type="InterPro" id="IPR009045">
    <property type="entry name" value="Zn_M74/Hedgehog-like"/>
</dbReference>
<keyword evidence="2" id="KW-0472">Membrane</keyword>
<sequence length="527" mass="57816">MKRGIQKIRKTQYRQTGRMPYFYIERYLGEGMIIVKTGIVPLAAAALVSVLGVFFMAPAALASPQYQPSAWSSSKIEIAQTAGLIPDDFDARKFTDRITRKDFCALLINSCRIFKYALPGVPESHPFSDEQGASVEQAYLLGLTQGTADGVFGPDLPLTREMAAVMFGKLRLLFQADAPLMDEQQAAQILEDYAQDSKQLSGWARRYMADAYSRGIIAGTGDGTLNPKDYLTREQAVVLLLNLLAYCDASRLRAAGVTECVLPAPSGMHISPFYTKGQVNLSWNEIPSASAYDIKISKNGALAYTARITDHSLDLRTSTTGSADAVFGSDRQTVYAVLEVVPVNKDGDPSVFSLRREFVVLPAAREREMTSSDRSDPRVSGAAEGRVRLASVDVPVWQLSSTGAKKPATITLTVHQDVVEDVKKIFQEIYEGKEKFPIKSCSGYSDRGGTSQHNSGLAIDINPDENYFVARDGTIQAGKLWKPGENPYSIPPGGDVVKAFNKYGWHWSPDMHWSNGADYMHFSLNGT</sequence>
<accession>A0A3G1KWY0</accession>
<proteinExistence type="predicted"/>
<dbReference type="Pfam" id="PF00395">
    <property type="entry name" value="SLH"/>
    <property type="match status" value="2"/>
</dbReference>
<evidence type="ECO:0000256" key="2">
    <source>
        <dbReference type="SAM" id="Phobius"/>
    </source>
</evidence>
<reference evidence="4 5" key="1">
    <citation type="submission" date="2016-10" db="EMBL/GenBank/DDBJ databases">
        <title>Complete Genome Sequence of Peptococcaceae strain DCMF.</title>
        <authorList>
            <person name="Edwards R.J."/>
            <person name="Holland S.I."/>
            <person name="Deshpande N.P."/>
            <person name="Wong Y.K."/>
            <person name="Ertan H."/>
            <person name="Manefield M."/>
            <person name="Russell T.L."/>
            <person name="Lee M.J."/>
        </authorList>
    </citation>
    <scope>NUCLEOTIDE SEQUENCE [LARGE SCALE GENOMIC DNA]</scope>
    <source>
        <strain evidence="4 5">DCMF</strain>
    </source>
</reference>
<dbReference type="InterPro" id="IPR001119">
    <property type="entry name" value="SLH_dom"/>
</dbReference>
<protein>
    <recommendedName>
        <fullName evidence="3">SLH domain-containing protein</fullName>
    </recommendedName>
</protein>
<dbReference type="SUPFAM" id="SSF55166">
    <property type="entry name" value="Hedgehog/DD-peptidase"/>
    <property type="match status" value="1"/>
</dbReference>
<feature type="transmembrane region" description="Helical" evidence="2">
    <location>
        <begin position="33"/>
        <end position="57"/>
    </location>
</feature>
<keyword evidence="2" id="KW-0812">Transmembrane</keyword>
<feature type="domain" description="SLH" evidence="3">
    <location>
        <begin position="114"/>
        <end position="181"/>
    </location>
</feature>